<dbReference type="InterPro" id="IPR037138">
    <property type="entry name" value="His_deacetylse_dom_sf"/>
</dbReference>
<dbReference type="CDD" id="cd09992">
    <property type="entry name" value="HDAC_classII"/>
    <property type="match status" value="1"/>
</dbReference>
<feature type="domain" description="Histone deacetylase" evidence="2">
    <location>
        <begin position="27"/>
        <end position="314"/>
    </location>
</feature>
<name>A0A8A4TRD3_SULCO</name>
<dbReference type="AlphaFoldDB" id="A0A8A4TRD3"/>
<dbReference type="InterPro" id="IPR023696">
    <property type="entry name" value="Ureohydrolase_dom_sf"/>
</dbReference>
<keyword evidence="4" id="KW-1185">Reference proteome</keyword>
<dbReference type="InterPro" id="IPR000286">
    <property type="entry name" value="HDACs"/>
</dbReference>
<proteinExistence type="inferred from homology"/>
<dbReference type="RefSeq" id="WP_237382636.1">
    <property type="nucleotide sequence ID" value="NZ_CP071793.1"/>
</dbReference>
<sequence>MTVQSQTQTVAYISPTFCLKHETGLGHPERAQRLSAMNRHLKETGLIGDVTEYAAREATEAEIAAVHPLGYIEYVSNIIRTGGNYLDGDTTVCRDSLTAANLAAGSALTGLELMKRGTHRRVFCGVRPPGHHAELSHAMGFCIFNNVAVAARFAQAHLKARRVLIIDWDVHHGNGTQHIFERDPTVFYYSCHQYPFYPGTGRADERGRDDGTGYTLNRPMTAGAGDLAYLKAFEKDLTDISDRFKPNLIIVSAGFDAHRDDPLGSMQMTESGFAEMTEMVVSLAETHCDGRILSVLEGGYDLDGLSKSVAAHLVAMR</sequence>
<evidence type="ECO:0000313" key="3">
    <source>
        <dbReference type="EMBL" id="QTD52529.1"/>
    </source>
</evidence>
<dbReference type="PRINTS" id="PR01270">
    <property type="entry name" value="HDASUPER"/>
</dbReference>
<dbReference type="KEGG" id="scor:J3U87_08655"/>
<dbReference type="GO" id="GO:0004407">
    <property type="term" value="F:histone deacetylase activity"/>
    <property type="evidence" value="ECO:0007669"/>
    <property type="project" value="TreeGrafter"/>
</dbReference>
<dbReference type="Gene3D" id="3.40.800.20">
    <property type="entry name" value="Histone deacetylase domain"/>
    <property type="match status" value="1"/>
</dbReference>
<dbReference type="PANTHER" id="PTHR10625:SF10">
    <property type="entry name" value="HISTONE DEACETYLASE HDAC1"/>
    <property type="match status" value="1"/>
</dbReference>
<comment type="similarity">
    <text evidence="1">Belongs to the histone deacetylase family.</text>
</comment>
<dbReference type="EMBL" id="CP071793">
    <property type="protein sequence ID" value="QTD52529.1"/>
    <property type="molecule type" value="Genomic_DNA"/>
</dbReference>
<evidence type="ECO:0000259" key="2">
    <source>
        <dbReference type="Pfam" id="PF00850"/>
    </source>
</evidence>
<protein>
    <submittedName>
        <fullName evidence="3">Histone deacetylase</fullName>
    </submittedName>
</protein>
<reference evidence="3" key="1">
    <citation type="submission" date="2021-03" db="EMBL/GenBank/DDBJ databases">
        <title>Acanthopleuribacteraceae sp. M133.</title>
        <authorList>
            <person name="Wang G."/>
        </authorList>
    </citation>
    <scope>NUCLEOTIDE SEQUENCE</scope>
    <source>
        <strain evidence="3">M133</strain>
    </source>
</reference>
<evidence type="ECO:0000256" key="1">
    <source>
        <dbReference type="ARBA" id="ARBA00005947"/>
    </source>
</evidence>
<organism evidence="3 4">
    <name type="scientific">Sulfidibacter corallicola</name>
    <dbReference type="NCBI Taxonomy" id="2818388"/>
    <lineage>
        <taxon>Bacteria</taxon>
        <taxon>Pseudomonadati</taxon>
        <taxon>Acidobacteriota</taxon>
        <taxon>Holophagae</taxon>
        <taxon>Acanthopleuribacterales</taxon>
        <taxon>Acanthopleuribacteraceae</taxon>
        <taxon>Sulfidibacter</taxon>
    </lineage>
</organism>
<dbReference type="InterPro" id="IPR023801">
    <property type="entry name" value="His_deacetylse_dom"/>
</dbReference>
<accession>A0A8A4TRD3</accession>
<dbReference type="PANTHER" id="PTHR10625">
    <property type="entry name" value="HISTONE DEACETYLASE HDAC1-RELATED"/>
    <property type="match status" value="1"/>
</dbReference>
<evidence type="ECO:0000313" key="4">
    <source>
        <dbReference type="Proteomes" id="UP000663929"/>
    </source>
</evidence>
<gene>
    <name evidence="3" type="ORF">J3U87_08655</name>
</gene>
<dbReference type="GO" id="GO:0040029">
    <property type="term" value="P:epigenetic regulation of gene expression"/>
    <property type="evidence" value="ECO:0007669"/>
    <property type="project" value="TreeGrafter"/>
</dbReference>
<dbReference type="Proteomes" id="UP000663929">
    <property type="component" value="Chromosome"/>
</dbReference>
<dbReference type="Pfam" id="PF00850">
    <property type="entry name" value="Hist_deacetyl"/>
    <property type="match status" value="1"/>
</dbReference>
<dbReference type="SUPFAM" id="SSF52768">
    <property type="entry name" value="Arginase/deacetylase"/>
    <property type="match status" value="1"/>
</dbReference>